<name>A0A0F5K526_9BURK</name>
<dbReference type="Pfam" id="PF01230">
    <property type="entry name" value="HIT"/>
    <property type="match status" value="1"/>
</dbReference>
<dbReference type="InterPro" id="IPR036265">
    <property type="entry name" value="HIT-like_sf"/>
</dbReference>
<comment type="caution">
    <text evidence="3">The sequence shown here is derived from an EMBL/GenBank/DDBJ whole genome shotgun (WGS) entry which is preliminary data.</text>
</comment>
<keyword evidence="4" id="KW-1185">Reference proteome</keyword>
<dbReference type="AlphaFoldDB" id="A0A0F5K526"/>
<dbReference type="InterPro" id="IPR011146">
    <property type="entry name" value="HIT-like"/>
</dbReference>
<organism evidence="3 4">
    <name type="scientific">Robbsia andropogonis</name>
    <dbReference type="NCBI Taxonomy" id="28092"/>
    <lineage>
        <taxon>Bacteria</taxon>
        <taxon>Pseudomonadati</taxon>
        <taxon>Pseudomonadota</taxon>
        <taxon>Betaproteobacteria</taxon>
        <taxon>Burkholderiales</taxon>
        <taxon>Burkholderiaceae</taxon>
        <taxon>Robbsia</taxon>
    </lineage>
</organism>
<sequence>MTRAADCPLCESDGGVVVWRNAALRVVLPDEPDYPGFCRVIWEDHVAELSDLDAPSRGQLFDAIVVVERVLRAHLACDKVNVASLGNMVAHQHWHVIPRFRDDAHFPQSVWSARQREVAPDVLTARRARAATVGIALRDALDNAFAPRP</sequence>
<dbReference type="OrthoDB" id="9799145at2"/>
<evidence type="ECO:0000259" key="2">
    <source>
        <dbReference type="PROSITE" id="PS51084"/>
    </source>
</evidence>
<dbReference type="RefSeq" id="WP_024902594.1">
    <property type="nucleotide sequence ID" value="NZ_CADFGU010000001.1"/>
</dbReference>
<dbReference type="Gene3D" id="3.30.428.10">
    <property type="entry name" value="HIT-like"/>
    <property type="match status" value="1"/>
</dbReference>
<protein>
    <recommendedName>
        <fullName evidence="2">HIT domain-containing protein</fullName>
    </recommendedName>
</protein>
<evidence type="ECO:0000313" key="3">
    <source>
        <dbReference type="EMBL" id="KKB65198.1"/>
    </source>
</evidence>
<dbReference type="GO" id="GO:0003824">
    <property type="term" value="F:catalytic activity"/>
    <property type="evidence" value="ECO:0007669"/>
    <property type="project" value="InterPro"/>
</dbReference>
<evidence type="ECO:0000256" key="1">
    <source>
        <dbReference type="PROSITE-ProRule" id="PRU00464"/>
    </source>
</evidence>
<dbReference type="Proteomes" id="UP000033618">
    <property type="component" value="Unassembled WGS sequence"/>
</dbReference>
<proteinExistence type="predicted"/>
<accession>A0A0F5K526</accession>
<dbReference type="PIRSF" id="PIRSF000714">
    <property type="entry name" value="HIT"/>
    <property type="match status" value="1"/>
</dbReference>
<reference evidence="3 4" key="1">
    <citation type="submission" date="2015-03" db="EMBL/GenBank/DDBJ databases">
        <title>Draft Genome Sequence of Burkholderia andropogonis type strain ICMP2807, isolated from Sorghum bicolor.</title>
        <authorList>
            <person name="Lopes-Santos L."/>
            <person name="Castro D.B."/>
            <person name="Ottoboni L.M."/>
            <person name="Park D."/>
            <person name="Weirc B.S."/>
            <person name="Destefano S.A."/>
        </authorList>
    </citation>
    <scope>NUCLEOTIDE SEQUENCE [LARGE SCALE GENOMIC DNA]</scope>
    <source>
        <strain evidence="3 4">ICMP2807</strain>
    </source>
</reference>
<dbReference type="EMBL" id="LAQU01000001">
    <property type="protein sequence ID" value="KKB65198.1"/>
    <property type="molecule type" value="Genomic_DNA"/>
</dbReference>
<feature type="short sequence motif" description="Histidine triad motif" evidence="1">
    <location>
        <begin position="91"/>
        <end position="95"/>
    </location>
</feature>
<feature type="domain" description="HIT" evidence="2">
    <location>
        <begin position="5"/>
        <end position="106"/>
    </location>
</feature>
<dbReference type="InterPro" id="IPR026026">
    <property type="entry name" value="HIT_Hint"/>
</dbReference>
<evidence type="ECO:0000313" key="4">
    <source>
        <dbReference type="Proteomes" id="UP000033618"/>
    </source>
</evidence>
<gene>
    <name evidence="3" type="ORF">WM40_00670</name>
</gene>
<dbReference type="STRING" id="28092.WM40_00670"/>
<dbReference type="SUPFAM" id="SSF54197">
    <property type="entry name" value="HIT-like"/>
    <property type="match status" value="1"/>
</dbReference>
<dbReference type="PATRIC" id="fig|28092.6.peg.150"/>
<dbReference type="PROSITE" id="PS51084">
    <property type="entry name" value="HIT_2"/>
    <property type="match status" value="1"/>
</dbReference>